<dbReference type="EMBL" id="HBDY01004516">
    <property type="protein sequence ID" value="CAD8232697.1"/>
    <property type="molecule type" value="Transcribed_RNA"/>
</dbReference>
<feature type="domain" description="JmjC" evidence="2">
    <location>
        <begin position="375"/>
        <end position="533"/>
    </location>
</feature>
<dbReference type="Pfam" id="PF13621">
    <property type="entry name" value="Cupin_8"/>
    <property type="match status" value="1"/>
</dbReference>
<dbReference type="PROSITE" id="PS51184">
    <property type="entry name" value="JMJC"/>
    <property type="match status" value="1"/>
</dbReference>
<sequence>MYSLLQQAQNSPRISALKIGLRVLGGSCAFRAFLLAIADLSSIACENFFHRSEVSVTAAKRRIIDLLAAITSNLHISMERLHLGDWRDVDPEWRELHMFSSLLFVSVESKMKYNISPFIAQAAGVLLPHVRRKIVSKSLDVAGLLGSNHDHDNLNENIDSFISDLRQGEIHSRGHEPFQKVFFYGTSCRLSSSCTADVKNRECLVSLHSSKRTWYIGEDKFGSLQSLLPPGSLSNTTNLLCGQVHHLCRNPSLLDFFRSYMPKCTENAGAPVLISGAVSHWPALCRWRNSDYLTAMAGLRTVPVELGMHYLHANWTQKLMSLSSYLDRYIRPLQPQDAVKSNTFDSIVVNGSQPKLRFPHVHQDKSLKYSYSAIRPGSCTGYLAQHPLFNQVPTLLNDLDLPDYCSLTHRWNTSEEGIKSINAWLGPAGTVSPLHKDPYHNLLSQVVGLKYIRMYAPERAQTLYLHPDYKLRNSSFVDMQSGAANLTVKFPSFVSTPFVDCVLEPGDMIYIPANWYHSVHSLSSSFSVSIWWH</sequence>
<evidence type="ECO:0000313" key="3">
    <source>
        <dbReference type="EMBL" id="CAD8232697.1"/>
    </source>
</evidence>
<dbReference type="SMART" id="SM00558">
    <property type="entry name" value="JmjC"/>
    <property type="match status" value="1"/>
</dbReference>
<dbReference type="InterPro" id="IPR003347">
    <property type="entry name" value="JmjC_dom"/>
</dbReference>
<dbReference type="SUPFAM" id="SSF51197">
    <property type="entry name" value="Clavaminate synthase-like"/>
    <property type="match status" value="1"/>
</dbReference>
<dbReference type="AlphaFoldDB" id="A0A7R9TDR1"/>
<evidence type="ECO:0000256" key="1">
    <source>
        <dbReference type="ARBA" id="ARBA00006801"/>
    </source>
</evidence>
<dbReference type="PANTHER" id="PTHR12461:SF105">
    <property type="entry name" value="HYPOXIA-INDUCIBLE FACTOR 1-ALPHA INHIBITOR"/>
    <property type="match status" value="1"/>
</dbReference>
<comment type="similarity">
    <text evidence="1">Belongs to the JARID1 histone demethylase family.</text>
</comment>
<gene>
    <name evidence="3" type="ORF">MPUS1402_LOCUS3414</name>
</gene>
<dbReference type="Gene3D" id="2.60.120.650">
    <property type="entry name" value="Cupin"/>
    <property type="match status" value="1"/>
</dbReference>
<organism evidence="3">
    <name type="scientific">Micromonas pusilla</name>
    <name type="common">Picoplanktonic green alga</name>
    <name type="synonym">Chromulina pusilla</name>
    <dbReference type="NCBI Taxonomy" id="38833"/>
    <lineage>
        <taxon>Eukaryota</taxon>
        <taxon>Viridiplantae</taxon>
        <taxon>Chlorophyta</taxon>
        <taxon>Mamiellophyceae</taxon>
        <taxon>Mamiellales</taxon>
        <taxon>Mamiellaceae</taxon>
        <taxon>Micromonas</taxon>
    </lineage>
</organism>
<accession>A0A7R9TDR1</accession>
<protein>
    <recommendedName>
        <fullName evidence="2">JmjC domain-containing protein</fullName>
    </recommendedName>
</protein>
<dbReference type="PANTHER" id="PTHR12461">
    <property type="entry name" value="HYPOXIA-INDUCIBLE FACTOR 1 ALPHA INHIBITOR-RELATED"/>
    <property type="match status" value="1"/>
</dbReference>
<name>A0A7R9TDR1_MICPS</name>
<proteinExistence type="inferred from homology"/>
<evidence type="ECO:0000259" key="2">
    <source>
        <dbReference type="PROSITE" id="PS51184"/>
    </source>
</evidence>
<dbReference type="InterPro" id="IPR041667">
    <property type="entry name" value="Cupin_8"/>
</dbReference>
<reference evidence="3" key="1">
    <citation type="submission" date="2021-01" db="EMBL/GenBank/DDBJ databases">
        <authorList>
            <person name="Corre E."/>
            <person name="Pelletier E."/>
            <person name="Niang G."/>
            <person name="Scheremetjew M."/>
            <person name="Finn R."/>
            <person name="Kale V."/>
            <person name="Holt S."/>
            <person name="Cochrane G."/>
            <person name="Meng A."/>
            <person name="Brown T."/>
            <person name="Cohen L."/>
        </authorList>
    </citation>
    <scope>NUCLEOTIDE SEQUENCE</scope>
    <source>
        <strain evidence="3">RCC1614</strain>
    </source>
</reference>